<keyword evidence="5 6" id="KW-0472">Membrane</keyword>
<evidence type="ECO:0000256" key="3">
    <source>
        <dbReference type="ARBA" id="ARBA00022692"/>
    </source>
</evidence>
<dbReference type="PANTHER" id="PTHR30086:SF20">
    <property type="entry name" value="ARGININE EXPORTER PROTEIN ARGO-RELATED"/>
    <property type="match status" value="1"/>
</dbReference>
<accession>A0ABW9XDG0</accession>
<protein>
    <submittedName>
        <fullName evidence="7">LysE family transporter</fullName>
    </submittedName>
</protein>
<feature type="transmembrane region" description="Helical" evidence="6">
    <location>
        <begin position="88"/>
        <end position="108"/>
    </location>
</feature>
<feature type="transmembrane region" description="Helical" evidence="6">
    <location>
        <begin position="164"/>
        <end position="181"/>
    </location>
</feature>
<evidence type="ECO:0000256" key="4">
    <source>
        <dbReference type="ARBA" id="ARBA00022989"/>
    </source>
</evidence>
<dbReference type="EMBL" id="JAAAPO010000003">
    <property type="protein sequence ID" value="NBC36540.1"/>
    <property type="molecule type" value="Genomic_DNA"/>
</dbReference>
<evidence type="ECO:0000313" key="8">
    <source>
        <dbReference type="Proteomes" id="UP000753724"/>
    </source>
</evidence>
<reference evidence="8" key="1">
    <citation type="submission" date="2020-01" db="EMBL/GenBank/DDBJ databases">
        <title>Sphingomonas sp. strain CSW-10.</title>
        <authorList>
            <person name="Chen W.-M."/>
        </authorList>
    </citation>
    <scope>NUCLEOTIDE SEQUENCE [LARGE SCALE GENOMIC DNA]</scope>
    <source>
        <strain evidence="8">FSY-8</strain>
    </source>
</reference>
<keyword evidence="8" id="KW-1185">Reference proteome</keyword>
<keyword evidence="2" id="KW-1003">Cell membrane</keyword>
<comment type="caution">
    <text evidence="7">The sequence shown here is derived from an EMBL/GenBank/DDBJ whole genome shotgun (WGS) entry which is preliminary data.</text>
</comment>
<dbReference type="PANTHER" id="PTHR30086">
    <property type="entry name" value="ARGININE EXPORTER PROTEIN ARGO"/>
    <property type="match status" value="1"/>
</dbReference>
<evidence type="ECO:0000256" key="2">
    <source>
        <dbReference type="ARBA" id="ARBA00022475"/>
    </source>
</evidence>
<organism evidence="7 8">
    <name type="scientific">Novosphingobium ovatum</name>
    <dbReference type="NCBI Taxonomy" id="1908523"/>
    <lineage>
        <taxon>Bacteria</taxon>
        <taxon>Pseudomonadati</taxon>
        <taxon>Pseudomonadota</taxon>
        <taxon>Alphaproteobacteria</taxon>
        <taxon>Sphingomonadales</taxon>
        <taxon>Sphingomonadaceae</taxon>
        <taxon>Novosphingobium</taxon>
    </lineage>
</organism>
<comment type="subcellular location">
    <subcellularLocation>
        <location evidence="1">Cell membrane</location>
        <topology evidence="1">Multi-pass membrane protein</topology>
    </subcellularLocation>
</comment>
<feature type="transmembrane region" description="Helical" evidence="6">
    <location>
        <begin position="15"/>
        <end position="39"/>
    </location>
</feature>
<evidence type="ECO:0000256" key="6">
    <source>
        <dbReference type="SAM" id="Phobius"/>
    </source>
</evidence>
<evidence type="ECO:0000313" key="7">
    <source>
        <dbReference type="EMBL" id="NBC36540.1"/>
    </source>
</evidence>
<dbReference type="Proteomes" id="UP000753724">
    <property type="component" value="Unassembled WGS sequence"/>
</dbReference>
<sequence>MGWLAALALAEGRRAGLFACTGIAIGLMLNALAAAFGLASLINLHPEWLRALRWGGVAMMAWLALAAWRDARLSDTQTLVARTPWRHLGAGLLVNLLNPKAAVFFLLVVPEFLDGPHPTITQSVAMAMASVGIATLVHLGLVLGAGRAHDWLTDPRRMRMLRRAMAVMIAAVALWMLAEALRA</sequence>
<keyword evidence="3 6" id="KW-0812">Transmembrane</keyword>
<feature type="transmembrane region" description="Helical" evidence="6">
    <location>
        <begin position="120"/>
        <end position="143"/>
    </location>
</feature>
<evidence type="ECO:0000256" key="5">
    <source>
        <dbReference type="ARBA" id="ARBA00023136"/>
    </source>
</evidence>
<keyword evidence="4 6" id="KW-1133">Transmembrane helix</keyword>
<name>A0ABW9XDG0_9SPHN</name>
<feature type="transmembrane region" description="Helical" evidence="6">
    <location>
        <begin position="51"/>
        <end position="68"/>
    </location>
</feature>
<dbReference type="Pfam" id="PF01810">
    <property type="entry name" value="LysE"/>
    <property type="match status" value="1"/>
</dbReference>
<dbReference type="InterPro" id="IPR001123">
    <property type="entry name" value="LeuE-type"/>
</dbReference>
<proteinExistence type="predicted"/>
<gene>
    <name evidence="7" type="ORF">GTZ99_08220</name>
</gene>
<evidence type="ECO:0000256" key="1">
    <source>
        <dbReference type="ARBA" id="ARBA00004651"/>
    </source>
</evidence>